<dbReference type="CDD" id="cd01949">
    <property type="entry name" value="GGDEF"/>
    <property type="match status" value="1"/>
</dbReference>
<evidence type="ECO:0000259" key="2">
    <source>
        <dbReference type="PROSITE" id="PS50112"/>
    </source>
</evidence>
<dbReference type="Gene3D" id="3.30.450.20">
    <property type="entry name" value="PAS domain"/>
    <property type="match status" value="1"/>
</dbReference>
<dbReference type="SMART" id="SM00267">
    <property type="entry name" value="GGDEF"/>
    <property type="match status" value="1"/>
</dbReference>
<proteinExistence type="predicted"/>
<name>A0A1B2DDZ0_9BACL</name>
<dbReference type="CDD" id="cd00130">
    <property type="entry name" value="PAS"/>
    <property type="match status" value="1"/>
</dbReference>
<reference evidence="4" key="1">
    <citation type="submission" date="2016-08" db="EMBL/GenBank/DDBJ databases">
        <title>Complete Genome Seqeunce of Paenibacillus sp. BIHB 4019 from tea rhizoplane.</title>
        <authorList>
            <person name="Thakur R."/>
            <person name="Swarnkar M.K."/>
            <person name="Gulati A."/>
        </authorList>
    </citation>
    <scope>NUCLEOTIDE SEQUENCE [LARGE SCALE GENOMIC DNA]</scope>
    <source>
        <strain evidence="4">BIHB4019</strain>
    </source>
</reference>
<dbReference type="InterPro" id="IPR029787">
    <property type="entry name" value="Nucleotide_cyclase"/>
</dbReference>
<dbReference type="InterPro" id="IPR043128">
    <property type="entry name" value="Rev_trsase/Diguanyl_cyclase"/>
</dbReference>
<feature type="domain" description="GGDEF" evidence="3">
    <location>
        <begin position="195"/>
        <end position="323"/>
    </location>
</feature>
<dbReference type="GO" id="GO:0052621">
    <property type="term" value="F:diguanylate cyclase activity"/>
    <property type="evidence" value="ECO:0007669"/>
    <property type="project" value="TreeGrafter"/>
</dbReference>
<sequence length="328" mass="37286">MDIQLDKAPCGYFSISVAGLIQSVNQTLLDMLRYERDELLGQHIHSTMSVTNKMFFQTYFYPYIQLYGRVDEMYFSFRTSSHEDVPVLLNGVRQERDGVTFIDCVVLMMRKRIEHEKDILQTKTKLEALYQATHEANKKLELLHEEYELKQQELLGINHRLETMASTDALTGLKNRRFFQDSLLAQLALFQETQQPFSLLIIDIDHFKKINDTYGHPVGDLVLTNLARLLQTMSREKDIAARYGGEEFVIILSGANQDKAIVAAERYCTTTASMDWGEHSITVSIGAATVTPGDTDQTLIHKADTALYASKTGGRNRITHADHLVSSK</sequence>
<dbReference type="RefSeq" id="WP_099517278.1">
    <property type="nucleotide sequence ID" value="NZ_CP016808.1"/>
</dbReference>
<dbReference type="GO" id="GO:0005886">
    <property type="term" value="C:plasma membrane"/>
    <property type="evidence" value="ECO:0007669"/>
    <property type="project" value="TreeGrafter"/>
</dbReference>
<feature type="coiled-coil region" evidence="1">
    <location>
        <begin position="126"/>
        <end position="153"/>
    </location>
</feature>
<dbReference type="GO" id="GO:1902201">
    <property type="term" value="P:negative regulation of bacterial-type flagellum-dependent cell motility"/>
    <property type="evidence" value="ECO:0007669"/>
    <property type="project" value="TreeGrafter"/>
</dbReference>
<dbReference type="SUPFAM" id="SSF55785">
    <property type="entry name" value="PYP-like sensor domain (PAS domain)"/>
    <property type="match status" value="1"/>
</dbReference>
<evidence type="ECO:0000256" key="1">
    <source>
        <dbReference type="SAM" id="Coils"/>
    </source>
</evidence>
<dbReference type="PROSITE" id="PS50112">
    <property type="entry name" value="PAS"/>
    <property type="match status" value="1"/>
</dbReference>
<dbReference type="AlphaFoldDB" id="A0A1B2DDZ0"/>
<dbReference type="NCBIfam" id="TIGR00254">
    <property type="entry name" value="GGDEF"/>
    <property type="match status" value="1"/>
</dbReference>
<keyword evidence="1" id="KW-0175">Coiled coil</keyword>
<dbReference type="EMBL" id="CP016808">
    <property type="protein sequence ID" value="ANY65905.1"/>
    <property type="molecule type" value="Genomic_DNA"/>
</dbReference>
<dbReference type="SUPFAM" id="SSF55073">
    <property type="entry name" value="Nucleotide cyclase"/>
    <property type="match status" value="1"/>
</dbReference>
<protein>
    <submittedName>
        <fullName evidence="4">PAS domain S-box protein</fullName>
    </submittedName>
</protein>
<evidence type="ECO:0000313" key="4">
    <source>
        <dbReference type="EMBL" id="ANY65905.1"/>
    </source>
</evidence>
<dbReference type="InterPro" id="IPR035965">
    <property type="entry name" value="PAS-like_dom_sf"/>
</dbReference>
<dbReference type="PROSITE" id="PS50887">
    <property type="entry name" value="GGDEF"/>
    <property type="match status" value="1"/>
</dbReference>
<gene>
    <name evidence="4" type="ORF">BBD42_05040</name>
</gene>
<dbReference type="NCBIfam" id="TIGR00229">
    <property type="entry name" value="sensory_box"/>
    <property type="match status" value="1"/>
</dbReference>
<dbReference type="PANTHER" id="PTHR45138">
    <property type="entry name" value="REGULATORY COMPONENTS OF SENSORY TRANSDUCTION SYSTEM"/>
    <property type="match status" value="1"/>
</dbReference>
<dbReference type="Gene3D" id="3.30.70.270">
    <property type="match status" value="1"/>
</dbReference>
<dbReference type="GO" id="GO:0043709">
    <property type="term" value="P:cell adhesion involved in single-species biofilm formation"/>
    <property type="evidence" value="ECO:0007669"/>
    <property type="project" value="TreeGrafter"/>
</dbReference>
<dbReference type="FunFam" id="3.30.70.270:FF:000001">
    <property type="entry name" value="Diguanylate cyclase domain protein"/>
    <property type="match status" value="1"/>
</dbReference>
<organism evidence="4">
    <name type="scientific">Paenibacillus sp. BIHB 4019</name>
    <dbReference type="NCBI Taxonomy" id="1870819"/>
    <lineage>
        <taxon>Bacteria</taxon>
        <taxon>Bacillati</taxon>
        <taxon>Bacillota</taxon>
        <taxon>Bacilli</taxon>
        <taxon>Bacillales</taxon>
        <taxon>Paenibacillaceae</taxon>
        <taxon>Paenibacillus</taxon>
    </lineage>
</organism>
<dbReference type="PANTHER" id="PTHR45138:SF9">
    <property type="entry name" value="DIGUANYLATE CYCLASE DGCM-RELATED"/>
    <property type="match status" value="1"/>
</dbReference>
<dbReference type="InterPro" id="IPR000014">
    <property type="entry name" value="PAS"/>
</dbReference>
<evidence type="ECO:0000259" key="3">
    <source>
        <dbReference type="PROSITE" id="PS50887"/>
    </source>
</evidence>
<dbReference type="InterPro" id="IPR050469">
    <property type="entry name" value="Diguanylate_Cyclase"/>
</dbReference>
<feature type="domain" description="PAS" evidence="2">
    <location>
        <begin position="1"/>
        <end position="42"/>
    </location>
</feature>
<dbReference type="InterPro" id="IPR000160">
    <property type="entry name" value="GGDEF_dom"/>
</dbReference>
<accession>A0A1B2DDZ0</accession>
<dbReference type="Pfam" id="PF00990">
    <property type="entry name" value="GGDEF"/>
    <property type="match status" value="1"/>
</dbReference>